<name>A0A2I0VG06_9ASPA</name>
<protein>
    <submittedName>
        <fullName evidence="10">E3 ubiquitin-protein ligase ATL31</fullName>
    </submittedName>
</protein>
<dbReference type="GO" id="GO:0008270">
    <property type="term" value="F:zinc ion binding"/>
    <property type="evidence" value="ECO:0007669"/>
    <property type="project" value="UniProtKB-KW"/>
</dbReference>
<evidence type="ECO:0000256" key="6">
    <source>
        <dbReference type="ARBA" id="ARBA00022989"/>
    </source>
</evidence>
<feature type="transmembrane region" description="Helical" evidence="8">
    <location>
        <begin position="29"/>
        <end position="50"/>
    </location>
</feature>
<evidence type="ECO:0000256" key="1">
    <source>
        <dbReference type="ARBA" id="ARBA00004167"/>
    </source>
</evidence>
<dbReference type="AlphaFoldDB" id="A0A2I0VG06"/>
<dbReference type="InterPro" id="IPR051653">
    <property type="entry name" value="E3_ligase_sorting_rcpt"/>
</dbReference>
<accession>A0A2I0VG06</accession>
<keyword evidence="7 8" id="KW-0472">Membrane</keyword>
<evidence type="ECO:0000256" key="2">
    <source>
        <dbReference type="ARBA" id="ARBA00022692"/>
    </source>
</evidence>
<keyword evidence="6 8" id="KW-1133">Transmembrane helix</keyword>
<evidence type="ECO:0000256" key="4">
    <source>
        <dbReference type="ARBA" id="ARBA00022771"/>
    </source>
</evidence>
<proteinExistence type="predicted"/>
<dbReference type="PANTHER" id="PTHR47168:SF1">
    <property type="entry name" value="OS02G0798600 PROTEIN"/>
    <property type="match status" value="1"/>
</dbReference>
<dbReference type="PANTHER" id="PTHR47168">
    <property type="entry name" value="RING ZINC FINGER DOMAIN SUPERFAMILY PROTEIN-RELATED"/>
    <property type="match status" value="1"/>
</dbReference>
<dbReference type="STRING" id="906689.A0A2I0VG06"/>
<organism evidence="10 11">
    <name type="scientific">Dendrobium catenatum</name>
    <dbReference type="NCBI Taxonomy" id="906689"/>
    <lineage>
        <taxon>Eukaryota</taxon>
        <taxon>Viridiplantae</taxon>
        <taxon>Streptophyta</taxon>
        <taxon>Embryophyta</taxon>
        <taxon>Tracheophyta</taxon>
        <taxon>Spermatophyta</taxon>
        <taxon>Magnoliopsida</taxon>
        <taxon>Liliopsida</taxon>
        <taxon>Asparagales</taxon>
        <taxon>Orchidaceae</taxon>
        <taxon>Epidendroideae</taxon>
        <taxon>Malaxideae</taxon>
        <taxon>Dendrobiinae</taxon>
        <taxon>Dendrobium</taxon>
    </lineage>
</organism>
<comment type="subcellular location">
    <subcellularLocation>
        <location evidence="1">Membrane</location>
        <topology evidence="1">Single-pass membrane protein</topology>
    </subcellularLocation>
</comment>
<gene>
    <name evidence="10" type="primary">ATL31</name>
    <name evidence="10" type="ORF">MA16_Dca027888</name>
</gene>
<dbReference type="GO" id="GO:0016020">
    <property type="term" value="C:membrane"/>
    <property type="evidence" value="ECO:0007669"/>
    <property type="project" value="UniProtKB-SubCell"/>
</dbReference>
<keyword evidence="3" id="KW-0479">Metal-binding</keyword>
<evidence type="ECO:0000313" key="10">
    <source>
        <dbReference type="EMBL" id="PKU62294.1"/>
    </source>
</evidence>
<keyword evidence="4" id="KW-0863">Zinc-finger</keyword>
<dbReference type="EMBL" id="KZ504454">
    <property type="protein sequence ID" value="PKU62294.1"/>
    <property type="molecule type" value="Genomic_DNA"/>
</dbReference>
<evidence type="ECO:0000256" key="5">
    <source>
        <dbReference type="ARBA" id="ARBA00022833"/>
    </source>
</evidence>
<dbReference type="Gene3D" id="3.30.40.10">
    <property type="entry name" value="Zinc/RING finger domain, C3HC4 (zinc finger)"/>
    <property type="match status" value="1"/>
</dbReference>
<evidence type="ECO:0000259" key="9">
    <source>
        <dbReference type="Pfam" id="PF17123"/>
    </source>
</evidence>
<keyword evidence="11" id="KW-1185">Reference proteome</keyword>
<reference evidence="10 11" key="1">
    <citation type="journal article" date="2016" name="Sci. Rep.">
        <title>The Dendrobium catenatum Lindl. genome sequence provides insights into polysaccharide synthase, floral development and adaptive evolution.</title>
        <authorList>
            <person name="Zhang G.Q."/>
            <person name="Xu Q."/>
            <person name="Bian C."/>
            <person name="Tsai W.C."/>
            <person name="Yeh C.M."/>
            <person name="Liu K.W."/>
            <person name="Yoshida K."/>
            <person name="Zhang L.S."/>
            <person name="Chang S.B."/>
            <person name="Chen F."/>
            <person name="Shi Y."/>
            <person name="Su Y.Y."/>
            <person name="Zhang Y.Q."/>
            <person name="Chen L.J."/>
            <person name="Yin Y."/>
            <person name="Lin M."/>
            <person name="Huang H."/>
            <person name="Deng H."/>
            <person name="Wang Z.W."/>
            <person name="Zhu S.L."/>
            <person name="Zhao X."/>
            <person name="Deng C."/>
            <person name="Niu S.C."/>
            <person name="Huang J."/>
            <person name="Wang M."/>
            <person name="Liu G.H."/>
            <person name="Yang H.J."/>
            <person name="Xiao X.J."/>
            <person name="Hsiao Y.Y."/>
            <person name="Wu W.L."/>
            <person name="Chen Y.Y."/>
            <person name="Mitsuda N."/>
            <person name="Ohme-Takagi M."/>
            <person name="Luo Y.B."/>
            <person name="Van de Peer Y."/>
            <person name="Liu Z.J."/>
        </authorList>
    </citation>
    <scope>NUCLEOTIDE SEQUENCE [LARGE SCALE GENOMIC DNA]</scope>
    <source>
        <tissue evidence="10">The whole plant</tissue>
    </source>
</reference>
<keyword evidence="2 8" id="KW-0812">Transmembrane</keyword>
<evidence type="ECO:0000256" key="8">
    <source>
        <dbReference type="SAM" id="Phobius"/>
    </source>
</evidence>
<dbReference type="Proteomes" id="UP000233837">
    <property type="component" value="Unassembled WGS sequence"/>
</dbReference>
<reference evidence="10 11" key="2">
    <citation type="journal article" date="2017" name="Nature">
        <title>The Apostasia genome and the evolution of orchids.</title>
        <authorList>
            <person name="Zhang G.Q."/>
            <person name="Liu K.W."/>
            <person name="Li Z."/>
            <person name="Lohaus R."/>
            <person name="Hsiao Y.Y."/>
            <person name="Niu S.C."/>
            <person name="Wang J.Y."/>
            <person name="Lin Y.C."/>
            <person name="Xu Q."/>
            <person name="Chen L.J."/>
            <person name="Yoshida K."/>
            <person name="Fujiwara S."/>
            <person name="Wang Z.W."/>
            <person name="Zhang Y.Q."/>
            <person name="Mitsuda N."/>
            <person name="Wang M."/>
            <person name="Liu G.H."/>
            <person name="Pecoraro L."/>
            <person name="Huang H.X."/>
            <person name="Xiao X.J."/>
            <person name="Lin M."/>
            <person name="Wu X.Y."/>
            <person name="Wu W.L."/>
            <person name="Chen Y.Y."/>
            <person name="Chang S.B."/>
            <person name="Sakamoto S."/>
            <person name="Ohme-Takagi M."/>
            <person name="Yagi M."/>
            <person name="Zeng S.J."/>
            <person name="Shen C.Y."/>
            <person name="Yeh C.M."/>
            <person name="Luo Y.B."/>
            <person name="Tsai W.C."/>
            <person name="Van de Peer Y."/>
            <person name="Liu Z.J."/>
        </authorList>
    </citation>
    <scope>NUCLEOTIDE SEQUENCE [LARGE SCALE GENOMIC DNA]</scope>
    <source>
        <tissue evidence="10">The whole plant</tissue>
    </source>
</reference>
<keyword evidence="5" id="KW-0862">Zinc</keyword>
<dbReference type="InterPro" id="IPR013083">
    <property type="entry name" value="Znf_RING/FYVE/PHD"/>
</dbReference>
<dbReference type="SUPFAM" id="SSF57850">
    <property type="entry name" value="RING/U-box"/>
    <property type="match status" value="1"/>
</dbReference>
<dbReference type="Pfam" id="PF17123">
    <property type="entry name" value="zf-RING_11"/>
    <property type="match status" value="1"/>
</dbReference>
<evidence type="ECO:0000313" key="11">
    <source>
        <dbReference type="Proteomes" id="UP000233837"/>
    </source>
</evidence>
<evidence type="ECO:0000256" key="3">
    <source>
        <dbReference type="ARBA" id="ARBA00022723"/>
    </source>
</evidence>
<dbReference type="InterPro" id="IPR001841">
    <property type="entry name" value="Znf_RING"/>
</dbReference>
<sequence>MAGETLQKYAEGDGECCIGPPIEENAGTVLVISFVSVVAIISVIAAFLFARNCWILRNVSNRKPSRIEREEVEILPCFIFKRAYLNTKRITETCAICLEDYQDGETLRLLPCLHGICVSFSIQFHNILSFVMNKYTLNVNPSCEIFIMVDK</sequence>
<evidence type="ECO:0000256" key="7">
    <source>
        <dbReference type="ARBA" id="ARBA00023136"/>
    </source>
</evidence>
<feature type="domain" description="RING-type" evidence="9">
    <location>
        <begin position="94"/>
        <end position="114"/>
    </location>
</feature>